<reference evidence="3 4" key="1">
    <citation type="submission" date="2023-05" db="EMBL/GenBank/DDBJ databases">
        <title>Streptantibioticus silvisoli sp. nov., acidotolerant actinomycetes 1 from pine litter.</title>
        <authorList>
            <person name="Swiecimska M."/>
            <person name="Golinska P."/>
            <person name="Sangal V."/>
            <person name="Wachnowicz B."/>
            <person name="Goodfellow M."/>
        </authorList>
    </citation>
    <scope>NUCLEOTIDE SEQUENCE [LARGE SCALE GENOMIC DNA]</scope>
    <source>
        <strain evidence="3 4">DSM 42109</strain>
    </source>
</reference>
<evidence type="ECO:0000259" key="2">
    <source>
        <dbReference type="PROSITE" id="PS50966"/>
    </source>
</evidence>
<accession>A0ABT7A9A4</accession>
<keyword evidence="1" id="KW-0863">Zinc-finger</keyword>
<comment type="caution">
    <text evidence="3">The sequence shown here is derived from an EMBL/GenBank/DDBJ whole genome shotgun (WGS) entry which is preliminary data.</text>
</comment>
<dbReference type="InterPro" id="IPR046053">
    <property type="entry name" value="DUF6011"/>
</dbReference>
<evidence type="ECO:0000256" key="1">
    <source>
        <dbReference type="PROSITE-ProRule" id="PRU00325"/>
    </source>
</evidence>
<name>A0ABT7A9A4_9ACTN</name>
<gene>
    <name evidence="3" type="ORF">NMN56_039500</name>
</gene>
<keyword evidence="1" id="KW-0479">Metal-binding</keyword>
<organism evidence="3 4">
    <name type="scientific">Streptomyces iconiensis</name>
    <dbReference type="NCBI Taxonomy" id="1384038"/>
    <lineage>
        <taxon>Bacteria</taxon>
        <taxon>Bacillati</taxon>
        <taxon>Actinomycetota</taxon>
        <taxon>Actinomycetes</taxon>
        <taxon>Kitasatosporales</taxon>
        <taxon>Streptomycetaceae</taxon>
        <taxon>Streptomyces</taxon>
    </lineage>
</organism>
<dbReference type="Proteomes" id="UP001214441">
    <property type="component" value="Unassembled WGS sequence"/>
</dbReference>
<evidence type="ECO:0000313" key="4">
    <source>
        <dbReference type="Proteomes" id="UP001214441"/>
    </source>
</evidence>
<dbReference type="RefSeq" id="WP_274039034.1">
    <property type="nucleotide sequence ID" value="NZ_JANCPR020000069.1"/>
</dbReference>
<dbReference type="PROSITE" id="PS50966">
    <property type="entry name" value="ZF_SWIM"/>
    <property type="match status" value="1"/>
</dbReference>
<dbReference type="Pfam" id="PF19474">
    <property type="entry name" value="DUF6011"/>
    <property type="match status" value="1"/>
</dbReference>
<keyword evidence="1" id="KW-0862">Zinc</keyword>
<dbReference type="InterPro" id="IPR007527">
    <property type="entry name" value="Znf_SWIM"/>
</dbReference>
<protein>
    <submittedName>
        <fullName evidence="3">DUF6011 domain-containing protein</fullName>
    </submittedName>
</protein>
<evidence type="ECO:0000313" key="3">
    <source>
        <dbReference type="EMBL" id="MDJ1137943.1"/>
    </source>
</evidence>
<sequence>MQTTPHTNCLRCGRKLTATASQARGYGRGCAAKVRHASADLADFQAHQVASAHELIEDGAIVAIRSRVFRAVSTDGSESYLCHPANCACPAGRKAVRPCYHQLAARLLLAA</sequence>
<dbReference type="EMBL" id="JANCPR020000069">
    <property type="protein sequence ID" value="MDJ1137943.1"/>
    <property type="molecule type" value="Genomic_DNA"/>
</dbReference>
<feature type="domain" description="SWIM-type" evidence="2">
    <location>
        <begin position="70"/>
        <end position="110"/>
    </location>
</feature>
<proteinExistence type="predicted"/>
<keyword evidence="4" id="KW-1185">Reference proteome</keyword>